<dbReference type="EMBL" id="CP034861">
    <property type="protein sequence ID" value="QCI24288.1"/>
    <property type="molecule type" value="Genomic_DNA"/>
</dbReference>
<dbReference type="PANTHER" id="PTHR11142:SF0">
    <property type="entry name" value="TRNA PSEUDOURIDINE SYNTHASE-LIKE 1"/>
    <property type="match status" value="1"/>
</dbReference>
<dbReference type="InterPro" id="IPR020097">
    <property type="entry name" value="PsdUridine_synth_TruA_a/b_dom"/>
</dbReference>
<dbReference type="Gene3D" id="3.30.70.660">
    <property type="entry name" value="Pseudouridine synthase I, catalytic domain, C-terminal subdomain"/>
    <property type="match status" value="1"/>
</dbReference>
<gene>
    <name evidence="4 9" type="primary">truA</name>
    <name evidence="9" type="ORF">D9V75_00955</name>
</gene>
<dbReference type="InterPro" id="IPR001406">
    <property type="entry name" value="PsdUridine_synth_TruA"/>
</dbReference>
<evidence type="ECO:0000313" key="9">
    <source>
        <dbReference type="EMBL" id="QCI24288.1"/>
    </source>
</evidence>
<reference evidence="9 10" key="2">
    <citation type="submission" date="2019-05" db="EMBL/GenBank/DDBJ databases">
        <title>Genome evolution of the obligate endosymbiont Buchnera aphidicola.</title>
        <authorList>
            <person name="Moran N.A."/>
        </authorList>
    </citation>
    <scope>NUCLEOTIDE SEQUENCE [LARGE SCALE GENOMIC DNA]</scope>
    <source>
        <strain evidence="9 10">Mst</strain>
    </source>
</reference>
<dbReference type="HAMAP" id="MF_00171">
    <property type="entry name" value="TruA"/>
    <property type="match status" value="1"/>
</dbReference>
<keyword evidence="2 4" id="KW-0819">tRNA processing</keyword>
<dbReference type="RefSeq" id="WP_158343387.1">
    <property type="nucleotide sequence ID" value="NZ_CP034861.1"/>
</dbReference>
<dbReference type="Gene3D" id="3.30.70.580">
    <property type="entry name" value="Pseudouridine synthase I, catalytic domain, N-terminal subdomain"/>
    <property type="match status" value="1"/>
</dbReference>
<feature type="active site" description="Nucleophile" evidence="4 5">
    <location>
        <position position="59"/>
    </location>
</feature>
<dbReference type="GO" id="GO:0160147">
    <property type="term" value="F:tRNA pseudouridine(38-40) synthase activity"/>
    <property type="evidence" value="ECO:0007669"/>
    <property type="project" value="UniProtKB-EC"/>
</dbReference>
<evidence type="ECO:0000256" key="1">
    <source>
        <dbReference type="ARBA" id="ARBA00009375"/>
    </source>
</evidence>
<dbReference type="CDD" id="cd02570">
    <property type="entry name" value="PseudoU_synth_EcTruA"/>
    <property type="match status" value="1"/>
</dbReference>
<feature type="binding site" evidence="4 6">
    <location>
        <position position="117"/>
    </location>
    <ligand>
        <name>substrate</name>
    </ligand>
</feature>
<proteinExistence type="inferred from homology"/>
<organism evidence="9 10">
    <name type="scientific">Buchnera aphidicola</name>
    <name type="common">Muscaphis stroyani</name>
    <dbReference type="NCBI Taxonomy" id="1241869"/>
    <lineage>
        <taxon>Bacteria</taxon>
        <taxon>Pseudomonadati</taxon>
        <taxon>Pseudomonadota</taxon>
        <taxon>Gammaproteobacteria</taxon>
        <taxon>Enterobacterales</taxon>
        <taxon>Erwiniaceae</taxon>
        <taxon>Buchnera</taxon>
    </lineage>
</organism>
<dbReference type="FunFam" id="3.30.70.580:FF:000001">
    <property type="entry name" value="tRNA pseudouridine synthase A"/>
    <property type="match status" value="1"/>
</dbReference>
<dbReference type="InterPro" id="IPR020095">
    <property type="entry name" value="PsdUridine_synth_TruA_C"/>
</dbReference>
<evidence type="ECO:0000256" key="3">
    <source>
        <dbReference type="ARBA" id="ARBA00023235"/>
    </source>
</evidence>
<comment type="catalytic activity">
    <reaction evidence="4 7">
        <text>uridine(38/39/40) in tRNA = pseudouridine(38/39/40) in tRNA</text>
        <dbReference type="Rhea" id="RHEA:22376"/>
        <dbReference type="Rhea" id="RHEA-COMP:10085"/>
        <dbReference type="Rhea" id="RHEA-COMP:10087"/>
        <dbReference type="ChEBI" id="CHEBI:65314"/>
        <dbReference type="ChEBI" id="CHEBI:65315"/>
        <dbReference type="EC" id="5.4.99.12"/>
    </reaction>
</comment>
<evidence type="ECO:0000259" key="8">
    <source>
        <dbReference type="Pfam" id="PF01416"/>
    </source>
</evidence>
<dbReference type="OrthoDB" id="9811823at2"/>
<comment type="caution">
    <text evidence="4">Lacks conserved residue(s) required for the propagation of feature annotation.</text>
</comment>
<dbReference type="Proteomes" id="UP000298673">
    <property type="component" value="Chromosome"/>
</dbReference>
<dbReference type="NCBIfam" id="TIGR00071">
    <property type="entry name" value="hisT_truA"/>
    <property type="match status" value="1"/>
</dbReference>
<dbReference type="AlphaFoldDB" id="A0A4D6YEN9"/>
<sequence length="268" mass="31464">MNEIKNDKKKIALGIQYDGSAYHGWQFQKTVSSVQEELENAISRISNHKVNVTCAGRTDAGVHSMGQVVHFKTNSVRKESSWTMGVNTYLSKYISVQWVREVPIFFNARSSAIDRSYRYIIYNNTFRSGIFHNQYKHVYKKLDEFKMNSASQYLLGEHDFTSFRAVNCQSKSPWKKIKKLHVWRCNNLVIIDITANSFLYHMVRNIVGSLIEIGTSKRKKYWIKELLNKRNRIYGGPTVEPQGLYLFFVKYPDYFNLPKFKNNFTFFI</sequence>
<evidence type="ECO:0000256" key="2">
    <source>
        <dbReference type="ARBA" id="ARBA00022694"/>
    </source>
</evidence>
<feature type="domain" description="Pseudouridine synthase I TruA alpha/beta" evidence="8">
    <location>
        <begin position="16"/>
        <end position="107"/>
    </location>
</feature>
<keyword evidence="3 4" id="KW-0413">Isomerase</keyword>
<comment type="subunit">
    <text evidence="4">Homodimer.</text>
</comment>
<reference evidence="9 10" key="1">
    <citation type="submission" date="2018-12" db="EMBL/GenBank/DDBJ databases">
        <authorList>
            <person name="Chong R.A."/>
        </authorList>
    </citation>
    <scope>NUCLEOTIDE SEQUENCE [LARGE SCALE GENOMIC DNA]</scope>
    <source>
        <strain evidence="9 10">Mst</strain>
    </source>
</reference>
<dbReference type="InterPro" id="IPR020103">
    <property type="entry name" value="PsdUridine_synth_cat_dom_sf"/>
</dbReference>
<name>A0A4D6YEN9_9GAMM</name>
<evidence type="ECO:0000256" key="6">
    <source>
        <dbReference type="PIRSR" id="PIRSR001430-2"/>
    </source>
</evidence>
<dbReference type="GO" id="GO:0031119">
    <property type="term" value="P:tRNA pseudouridine synthesis"/>
    <property type="evidence" value="ECO:0007669"/>
    <property type="project" value="UniProtKB-UniRule"/>
</dbReference>
<dbReference type="InterPro" id="IPR020094">
    <property type="entry name" value="TruA/RsuA/RluB/E/F_N"/>
</dbReference>
<protein>
    <recommendedName>
        <fullName evidence="4">tRNA pseudouridine synthase A</fullName>
        <ecNumber evidence="4">5.4.99.12</ecNumber>
    </recommendedName>
    <alternativeName>
        <fullName evidence="4">tRNA pseudouridine(38-40) synthase</fullName>
    </alternativeName>
    <alternativeName>
        <fullName evidence="4">tRNA pseudouridylate synthase I</fullName>
    </alternativeName>
    <alternativeName>
        <fullName evidence="4">tRNA-uridine isomerase I</fullName>
    </alternativeName>
</protein>
<dbReference type="Pfam" id="PF01416">
    <property type="entry name" value="PseudoU_synth_1"/>
    <property type="match status" value="2"/>
</dbReference>
<evidence type="ECO:0000313" key="10">
    <source>
        <dbReference type="Proteomes" id="UP000298673"/>
    </source>
</evidence>
<dbReference type="GO" id="GO:0003723">
    <property type="term" value="F:RNA binding"/>
    <property type="evidence" value="ECO:0007669"/>
    <property type="project" value="InterPro"/>
</dbReference>
<dbReference type="PIRSF" id="PIRSF001430">
    <property type="entry name" value="tRNA_psdUrid_synth"/>
    <property type="match status" value="1"/>
</dbReference>
<dbReference type="PANTHER" id="PTHR11142">
    <property type="entry name" value="PSEUDOURIDYLATE SYNTHASE"/>
    <property type="match status" value="1"/>
</dbReference>
<comment type="function">
    <text evidence="4">Formation of pseudouridine at positions 38, 39 and 40 in the anticodon stem and loop of transfer RNAs.</text>
</comment>
<feature type="domain" description="Pseudouridine synthase I TruA alpha/beta" evidence="8">
    <location>
        <begin position="150"/>
        <end position="252"/>
    </location>
</feature>
<comment type="similarity">
    <text evidence="1 4 7">Belongs to the tRNA pseudouridine synthase TruA family.</text>
</comment>
<evidence type="ECO:0000256" key="5">
    <source>
        <dbReference type="PIRSR" id="PIRSR001430-1"/>
    </source>
</evidence>
<dbReference type="EC" id="5.4.99.12" evidence="4"/>
<dbReference type="SUPFAM" id="SSF55120">
    <property type="entry name" value="Pseudouridine synthase"/>
    <property type="match status" value="1"/>
</dbReference>
<evidence type="ECO:0000256" key="4">
    <source>
        <dbReference type="HAMAP-Rule" id="MF_00171"/>
    </source>
</evidence>
<accession>A0A4D6YEN9</accession>
<evidence type="ECO:0000256" key="7">
    <source>
        <dbReference type="RuleBase" id="RU003792"/>
    </source>
</evidence>